<dbReference type="EMBL" id="CP042913">
    <property type="protein sequence ID" value="QEG35031.1"/>
    <property type="molecule type" value="Genomic_DNA"/>
</dbReference>
<dbReference type="InterPro" id="IPR052894">
    <property type="entry name" value="AsmA-related"/>
</dbReference>
<dbReference type="PANTHER" id="PTHR30441:SF8">
    <property type="entry name" value="DUF748 DOMAIN-CONTAINING PROTEIN"/>
    <property type="match status" value="1"/>
</dbReference>
<dbReference type="PANTHER" id="PTHR30441">
    <property type="entry name" value="DUF748 DOMAIN-CONTAINING PROTEIN"/>
    <property type="match status" value="1"/>
</dbReference>
<dbReference type="AlphaFoldDB" id="A0A5B9QLL6"/>
<dbReference type="GO" id="GO:0090313">
    <property type="term" value="P:regulation of protein targeting to membrane"/>
    <property type="evidence" value="ECO:0007669"/>
    <property type="project" value="TreeGrafter"/>
</dbReference>
<reference evidence="1 2" key="1">
    <citation type="submission" date="2019-08" db="EMBL/GenBank/DDBJ databases">
        <title>Deep-cultivation of Planctomycetes and their phenomic and genomic characterization uncovers novel biology.</title>
        <authorList>
            <person name="Wiegand S."/>
            <person name="Jogler M."/>
            <person name="Boedeker C."/>
            <person name="Pinto D."/>
            <person name="Vollmers J."/>
            <person name="Rivas-Marin E."/>
            <person name="Kohn T."/>
            <person name="Peeters S.H."/>
            <person name="Heuer A."/>
            <person name="Rast P."/>
            <person name="Oberbeckmann S."/>
            <person name="Bunk B."/>
            <person name="Jeske O."/>
            <person name="Meyerdierks A."/>
            <person name="Storesund J.E."/>
            <person name="Kallscheuer N."/>
            <person name="Luecker S."/>
            <person name="Lage O.M."/>
            <person name="Pohl T."/>
            <person name="Merkel B.J."/>
            <person name="Hornburger P."/>
            <person name="Mueller R.-W."/>
            <person name="Bruemmer F."/>
            <person name="Labrenz M."/>
            <person name="Spormann A.M."/>
            <person name="Op den Camp H."/>
            <person name="Overmann J."/>
            <person name="Amann R."/>
            <person name="Jetten M.S.M."/>
            <person name="Mascher T."/>
            <person name="Medema M.H."/>
            <person name="Devos D.P."/>
            <person name="Kaster A.-K."/>
            <person name="Ovreas L."/>
            <person name="Rohde M."/>
            <person name="Galperin M.Y."/>
            <person name="Jogler C."/>
        </authorList>
    </citation>
    <scope>NUCLEOTIDE SEQUENCE [LARGE SCALE GENOMIC DNA]</scope>
    <source>
        <strain evidence="1 2">Pr1d</strain>
    </source>
</reference>
<dbReference type="GO" id="GO:0005886">
    <property type="term" value="C:plasma membrane"/>
    <property type="evidence" value="ECO:0007669"/>
    <property type="project" value="TreeGrafter"/>
</dbReference>
<name>A0A5B9QLL6_9BACT</name>
<sequence length="1059" mass="117047">MIFFVVAVVAGGAYLYTRMDSEIRFHVQELLSSQFPHLNVSVGAARLVENQGIAIHNLVISETSSNQLQSNLLVVDEMLLECDVELSQLVRGAPQIRRILVRHPELWASRELDGSWNLESLWPPPSCGNKPPQIVIEDARLTLVDQMHPTAAPLSLRDVDLNIQAETVAPTSTLPSVANPSPEPMACLGRFEIKGTLGGPLVRQAEFEAKCDFRQQKLELSGSLVDLKLTKELLSWSGVILGPKAEEVQLQGSVTGNFSVEHELTGKALPKVSAKLALSDGRLEHHQLSRPLTDLSCEIRVHGETTFVDGLRCNCGSAGVALQLERKGWQITAPLSMALRAENVSLDKALLKSLPAQLQAEWHKYKPTGTVDADLQLTFDGVNWRPTVTLTGRNLSFESDKFAYRVSDGSGTLNYVPSGVTQPAILNIDLVGYGGGQPLKFTGQVFDPQPGALGWLEIVGENVEIEDRMVNALPGKTKDVIQSMHPEGRFNVRWRIDRTLPGQLKPYSSLNLELVSCRVNYDKFPYPLSGIRGVIQAEDNRWTFSNLVSGGSRNVQCQGTLNPSDAGNELSLQFIGKEIPFDDDLLRALPPQVQKAWKEMRPRGRVDLVAEIFHETGLAKPSIRVAVQPRPDSASIQPEFFPYLMDGVAGTITYQDGKVLLNEIRAQHGRTTLRTNGSGEFREDGSWHMQLEGMTADRLMPRRDLIVALPPRLQKLAEQIRIEGNNFGISNAVVSFSKSADPNAVVASQWDMQLDCTEASMQAGIDLQNIHGSVRLRGFCDGKNCEESGELDLDSVVYQNVQFVDVQGPLWIDDVNCLVGRWACEKQGLPVRHLTARVYDGRLAADGWVTFEDLPKYGVEATLTDAILMRMMVERFRGQQAFNGKVAASFNLRGSGRSRLSLVGDGDVQITEANIYELPLLVGMLKVLRHGTPDTTAFNQSQLKFRIDGPHIYLDQFDFLGDAVSLYGQGTTNFDQQLNLVFHGVVGRNDLRLPFVKNFLDRAGQSMMKMYVDGTMSNPQIHTQPLPGINQLIQQIQDDLDTTTGTSTLRQAGRIEPPK</sequence>
<dbReference type="Proteomes" id="UP000323917">
    <property type="component" value="Chromosome"/>
</dbReference>
<keyword evidence="2" id="KW-1185">Reference proteome</keyword>
<organism evidence="1 2">
    <name type="scientific">Bythopirellula goksoeyrii</name>
    <dbReference type="NCBI Taxonomy" id="1400387"/>
    <lineage>
        <taxon>Bacteria</taxon>
        <taxon>Pseudomonadati</taxon>
        <taxon>Planctomycetota</taxon>
        <taxon>Planctomycetia</taxon>
        <taxon>Pirellulales</taxon>
        <taxon>Lacipirellulaceae</taxon>
        <taxon>Bythopirellula</taxon>
    </lineage>
</organism>
<proteinExistence type="predicted"/>
<evidence type="ECO:0000313" key="1">
    <source>
        <dbReference type="EMBL" id="QEG35031.1"/>
    </source>
</evidence>
<evidence type="ECO:0000313" key="2">
    <source>
        <dbReference type="Proteomes" id="UP000323917"/>
    </source>
</evidence>
<protein>
    <submittedName>
        <fullName evidence="1">Uncharacterized protein</fullName>
    </submittedName>
</protein>
<accession>A0A5B9QLL6</accession>
<gene>
    <name evidence="1" type="ORF">Pr1d_23210</name>
</gene>
<dbReference type="KEGG" id="bgok:Pr1d_23210"/>